<dbReference type="Proteomes" id="UP000207593">
    <property type="component" value="Segment"/>
</dbReference>
<dbReference type="KEGG" id="vg:15012438"/>
<evidence type="ECO:0000313" key="4">
    <source>
        <dbReference type="Proteomes" id="UP000207593"/>
    </source>
</evidence>
<evidence type="ECO:0000259" key="2">
    <source>
        <dbReference type="Pfam" id="PF07728"/>
    </source>
</evidence>
<keyword evidence="4" id="KW-1185">Reference proteome</keyword>
<dbReference type="EMBL" id="HQ317387">
    <property type="protein sequence ID" value="AGH07422.1"/>
    <property type="molecule type" value="Genomic_DNA"/>
</dbReference>
<dbReference type="Gene3D" id="3.40.50.300">
    <property type="entry name" value="P-loop containing nucleotide triphosphate hydrolases"/>
    <property type="match status" value="1"/>
</dbReference>
<reference evidence="3 4" key="1">
    <citation type="journal article" date="2014" name="Genome Announc.">
        <title>Genome Sequence of the Sulfitobacter sp. Strain 2047-Infecting Lytic Phage {Phi}CB2047-B.</title>
        <authorList>
            <person name="Ankrah N.Y."/>
            <person name="Budinoff C.R."/>
            <person name="Wilson W.H."/>
            <person name="Wilhelm S.W."/>
            <person name="Buchan A."/>
        </authorList>
    </citation>
    <scope>NUCLEOTIDE SEQUENCE [LARGE SCALE GENOMIC DNA]</scope>
    <source>
        <strain evidence="4">phiCB2047-B</strain>
    </source>
</reference>
<sequence>MSSSSDILKLTPSEAFEFITTALSCRQVPYVSGPPGIGKSDVVRQVAFIAKAKVIDLRLSQVLSEDLTGLPERDADTGKATYLPFDTFPLEGDKIPDGFNGWLLFLDELSSASEEVLAAAYSLILDRTVGGRKLHPKCLVVAAGNRASDSAIARELPDTLITRMLPFEMKTSSKDWLNWAKTSPNSNESVIDFLKKKTNLLYSPTAPKDRDELETYPQPRGWEKFMTIMNFHELPEDEEDDGESMLEDQAGIPIEASDGPKLKKIGDITFSLLSACVGSLAARTFREEYDESILIPYPWEVAMSPSSIRIPPTHVGKAKLIQSIAEHYLKNDNATRENLLTYVNRIGGEYSELLLSIIKGSLKDTQSDKKMIQDISDRLSIDPLLGTAPKGGEGLPDSSSPTF</sequence>
<proteinExistence type="predicted"/>
<dbReference type="Pfam" id="PF07728">
    <property type="entry name" value="AAA_5"/>
    <property type="match status" value="1"/>
</dbReference>
<accession>M4PMU2</accession>
<name>M4PMU2_9CAUD</name>
<dbReference type="InterPro" id="IPR011704">
    <property type="entry name" value="ATPase_dyneun-rel_AAA"/>
</dbReference>
<protein>
    <submittedName>
        <fullName evidence="3">ATPase</fullName>
    </submittedName>
</protein>
<dbReference type="RefSeq" id="YP_007675838.1">
    <property type="nucleotide sequence ID" value="NC_020862.2"/>
</dbReference>
<dbReference type="InterPro" id="IPR027417">
    <property type="entry name" value="P-loop_NTPase"/>
</dbReference>
<dbReference type="SUPFAM" id="SSF52540">
    <property type="entry name" value="P-loop containing nucleoside triphosphate hydrolases"/>
    <property type="match status" value="1"/>
</dbReference>
<dbReference type="GeneID" id="15012438"/>
<evidence type="ECO:0000256" key="1">
    <source>
        <dbReference type="SAM" id="MobiDB-lite"/>
    </source>
</evidence>
<gene>
    <name evidence="3" type="ORF">SUFG_00055</name>
</gene>
<dbReference type="GO" id="GO:0016887">
    <property type="term" value="F:ATP hydrolysis activity"/>
    <property type="evidence" value="ECO:0007669"/>
    <property type="project" value="InterPro"/>
</dbReference>
<feature type="domain" description="ATPase dynein-related AAA" evidence="2">
    <location>
        <begin position="32"/>
        <end position="148"/>
    </location>
</feature>
<dbReference type="OrthoDB" id="3730at10239"/>
<organism evidence="3 4">
    <name type="scientific">Sulfitobacter phage phiCB2047-B</name>
    <dbReference type="NCBI Taxonomy" id="754046"/>
    <lineage>
        <taxon>Viruses</taxon>
        <taxon>Duplodnaviria</taxon>
        <taxon>Heunggongvirae</taxon>
        <taxon>Uroviricota</taxon>
        <taxon>Caudoviricetes</taxon>
        <taxon>Schitoviridae</taxon>
        <taxon>Rhodovirinae</taxon>
        <taxon>Raunefjordenvirus</taxon>
        <taxon>Raunefjordenvirus CB2047B</taxon>
    </lineage>
</organism>
<evidence type="ECO:0000313" key="3">
    <source>
        <dbReference type="EMBL" id="AGH07422.1"/>
    </source>
</evidence>
<feature type="region of interest" description="Disordered" evidence="1">
    <location>
        <begin position="383"/>
        <end position="403"/>
    </location>
</feature>
<dbReference type="GO" id="GO:0005524">
    <property type="term" value="F:ATP binding"/>
    <property type="evidence" value="ECO:0007669"/>
    <property type="project" value="InterPro"/>
</dbReference>